<dbReference type="Pfam" id="PF00388">
    <property type="entry name" value="PI-PLC-X"/>
    <property type="match status" value="1"/>
</dbReference>
<dbReference type="CDD" id="cd00275">
    <property type="entry name" value="C2_PLC_like"/>
    <property type="match status" value="1"/>
</dbReference>
<dbReference type="RefSeq" id="XP_032818208.1">
    <property type="nucleotide sequence ID" value="XM_032962317.1"/>
</dbReference>
<dbReference type="PRINTS" id="PR00390">
    <property type="entry name" value="PHPHLIPASEC"/>
</dbReference>
<comment type="cofactor">
    <cofactor evidence="1">
        <name>Ca(2+)</name>
        <dbReference type="ChEBI" id="CHEBI:29108"/>
    </cofactor>
</comment>
<dbReference type="GO" id="GO:0005509">
    <property type="term" value="F:calcium ion binding"/>
    <property type="evidence" value="ECO:0007669"/>
    <property type="project" value="InterPro"/>
</dbReference>
<evidence type="ECO:0000313" key="15">
    <source>
        <dbReference type="Proteomes" id="UP001318040"/>
    </source>
</evidence>
<dbReference type="KEGG" id="pmrn:116946992"/>
<dbReference type="InterPro" id="IPR017946">
    <property type="entry name" value="PLC-like_Pdiesterase_TIM-brl"/>
</dbReference>
<feature type="compositionally biased region" description="Polar residues" evidence="11">
    <location>
        <begin position="1778"/>
        <end position="1797"/>
    </location>
</feature>
<reference evidence="16 17" key="1">
    <citation type="submission" date="2025-04" db="UniProtKB">
        <authorList>
            <consortium name="RefSeq"/>
        </authorList>
    </citation>
    <scope>IDENTIFICATION</scope>
    <source>
        <tissue evidence="16 17">Sperm</tissue>
    </source>
</reference>
<keyword evidence="4" id="KW-0963">Cytoplasm</keyword>
<dbReference type="InterPro" id="IPR018247">
    <property type="entry name" value="EF_Hand_1_Ca_BS"/>
</dbReference>
<dbReference type="SMART" id="SM00148">
    <property type="entry name" value="PLCXc"/>
    <property type="match status" value="1"/>
</dbReference>
<feature type="domain" description="EF-hand" evidence="14">
    <location>
        <begin position="226"/>
        <end position="261"/>
    </location>
</feature>
<dbReference type="Gene3D" id="3.20.20.190">
    <property type="entry name" value="Phosphatidylinositol (PI) phosphodiesterase"/>
    <property type="match status" value="2"/>
</dbReference>
<evidence type="ECO:0000313" key="18">
    <source>
        <dbReference type="RefSeq" id="XP_032818211.1"/>
    </source>
</evidence>
<dbReference type="InterPro" id="IPR000008">
    <property type="entry name" value="C2_dom"/>
</dbReference>
<dbReference type="Pfam" id="PF09279">
    <property type="entry name" value="EF-hand_like"/>
    <property type="match status" value="1"/>
</dbReference>
<evidence type="ECO:0000256" key="2">
    <source>
        <dbReference type="ARBA" id="ARBA00004496"/>
    </source>
</evidence>
<dbReference type="PANTHER" id="PTHR10336:SF80">
    <property type="entry name" value="C2 DOMAIN-CONTAINING PROTEIN"/>
    <property type="match status" value="1"/>
</dbReference>
<dbReference type="Proteomes" id="UP001318040">
    <property type="component" value="Chromosome 28"/>
</dbReference>
<dbReference type="SUPFAM" id="SSF51695">
    <property type="entry name" value="PLC-like phosphodiesterases"/>
    <property type="match status" value="1"/>
</dbReference>
<evidence type="ECO:0000259" key="12">
    <source>
        <dbReference type="PROSITE" id="PS50004"/>
    </source>
</evidence>
<dbReference type="SUPFAM" id="SSF50729">
    <property type="entry name" value="PH domain-like"/>
    <property type="match status" value="1"/>
</dbReference>
<evidence type="ECO:0000259" key="14">
    <source>
        <dbReference type="PROSITE" id="PS50222"/>
    </source>
</evidence>
<dbReference type="CTD" id="23007"/>
<dbReference type="RefSeq" id="XP_032818211.1">
    <property type="nucleotide sequence ID" value="XM_032962320.1"/>
</dbReference>
<dbReference type="InterPro" id="IPR000909">
    <property type="entry name" value="PLipase_C_PInositol-sp_X_dom"/>
</dbReference>
<feature type="compositionally biased region" description="Basic residues" evidence="11">
    <location>
        <begin position="32"/>
        <end position="41"/>
    </location>
</feature>
<dbReference type="FunFam" id="2.30.29.30:FF:000025">
    <property type="entry name" value="Phosphoinositide phospholipase C"/>
    <property type="match status" value="1"/>
</dbReference>
<dbReference type="InterPro" id="IPR001711">
    <property type="entry name" value="PLipase_C_Pinositol-sp_Y"/>
</dbReference>
<dbReference type="InterPro" id="IPR011993">
    <property type="entry name" value="PH-like_dom_sf"/>
</dbReference>
<feature type="region of interest" description="Disordered" evidence="11">
    <location>
        <begin position="1424"/>
        <end position="1447"/>
    </location>
</feature>
<dbReference type="GO" id="GO:0005737">
    <property type="term" value="C:cytoplasm"/>
    <property type="evidence" value="ECO:0007669"/>
    <property type="project" value="UniProtKB-SubCell"/>
</dbReference>
<evidence type="ECO:0000256" key="9">
    <source>
        <dbReference type="ARBA" id="ARBA00023674"/>
    </source>
</evidence>
<accession>A0AAJ7TKD5</accession>
<feature type="compositionally biased region" description="Polar residues" evidence="11">
    <location>
        <begin position="664"/>
        <end position="682"/>
    </location>
</feature>
<dbReference type="GO" id="GO:0051209">
    <property type="term" value="P:release of sequestered calcium ion into cytosol"/>
    <property type="evidence" value="ECO:0007669"/>
    <property type="project" value="TreeGrafter"/>
</dbReference>
<feature type="region of interest" description="Disordered" evidence="11">
    <location>
        <begin position="26"/>
        <end position="86"/>
    </location>
</feature>
<dbReference type="FunFam" id="1.10.238.10:FF:000036">
    <property type="entry name" value="Phosphoinositide phospholipase C"/>
    <property type="match status" value="1"/>
</dbReference>
<feature type="compositionally biased region" description="Low complexity" evidence="11">
    <location>
        <begin position="1823"/>
        <end position="1834"/>
    </location>
</feature>
<dbReference type="InterPro" id="IPR015359">
    <property type="entry name" value="PLC_EF-hand-like"/>
</dbReference>
<keyword evidence="15" id="KW-1185">Reference proteome</keyword>
<dbReference type="FunFam" id="3.20.20.190:FF:000002">
    <property type="entry name" value="Phosphoinositide phospholipase C"/>
    <property type="match status" value="1"/>
</dbReference>
<feature type="domain" description="PI-PLC Y-box" evidence="13">
    <location>
        <begin position="703"/>
        <end position="817"/>
    </location>
</feature>
<evidence type="ECO:0000256" key="3">
    <source>
        <dbReference type="ARBA" id="ARBA00012368"/>
    </source>
</evidence>
<dbReference type="Pfam" id="PF00387">
    <property type="entry name" value="PI-PLC-Y"/>
    <property type="match status" value="1"/>
</dbReference>
<dbReference type="Gene3D" id="2.60.40.150">
    <property type="entry name" value="C2 domain"/>
    <property type="match status" value="1"/>
</dbReference>
<feature type="region of interest" description="Disordered" evidence="11">
    <location>
        <begin position="648"/>
        <end position="697"/>
    </location>
</feature>
<evidence type="ECO:0000256" key="8">
    <source>
        <dbReference type="ARBA" id="ARBA00023224"/>
    </source>
</evidence>
<evidence type="ECO:0000256" key="5">
    <source>
        <dbReference type="ARBA" id="ARBA00022837"/>
    </source>
</evidence>
<dbReference type="GO" id="GO:0048015">
    <property type="term" value="P:phosphatidylinositol-mediated signaling"/>
    <property type="evidence" value="ECO:0007669"/>
    <property type="project" value="TreeGrafter"/>
</dbReference>
<dbReference type="GO" id="GO:0016042">
    <property type="term" value="P:lipid catabolic process"/>
    <property type="evidence" value="ECO:0007669"/>
    <property type="project" value="UniProtKB-KW"/>
</dbReference>
<evidence type="ECO:0000259" key="13">
    <source>
        <dbReference type="PROSITE" id="PS50008"/>
    </source>
</evidence>
<dbReference type="PROSITE" id="PS00018">
    <property type="entry name" value="EF_HAND_1"/>
    <property type="match status" value="1"/>
</dbReference>
<dbReference type="InterPro" id="IPR035892">
    <property type="entry name" value="C2_domain_sf"/>
</dbReference>
<feature type="region of interest" description="Disordered" evidence="11">
    <location>
        <begin position="1003"/>
        <end position="1285"/>
    </location>
</feature>
<feature type="domain" description="EF-hand" evidence="14">
    <location>
        <begin position="262"/>
        <end position="298"/>
    </location>
</feature>
<sequence length="1956" mass="214941">MALKSEDAGTNRAKMVSDENLFTAFLEEARAPKRPSARRRATMPSGRLTSPTDAEDEDPGREAASDSGFDTRASGKTPGALSPPRYSRHFLSDNSIFHVEKSLTAMQSGTQMIKLKGGPKGLPRLYYLDEQRSCIRWRPSRKQEKAKIAIDSVREVCEGRHSEIFQRYPEGSFDPACCLCIYHGSHTEWLAVVTGSADEARSWLTGLRYLMAGINDEDCLAKRQRTRDQWLKQTFMEADKNGDGSLSIDEVLLLMHKLNVNLPRRKVKQMFQEADTDTDKGTLTFEEFCALYQKMSTRRDLYLILLRYSNRKDHLTVDELQRFLQIEQQMTDVSREHCVDVVNMFEPCEENKQQGILGIDGFTNYMRSPEGDIFNMEHYKVNQDMMQPLSHYFIASSHNTYLTGDQLMSHSRADMYAWVLQAGCRCVEVDCWDGPDGEPIVYHGHTLTSKILFRDVIEIINKYAFVKSQFPVILSIENHCSVPQQKKMAECMREILADKLDLSRVADGDPSRLPSPQSLVGKILVKGKKLPANISDDAEEGDVSDEDSADEIEEACKLINGDVKNSSPHRKLVESFAKRRLEFMKKESKLRSHEEEVEEFTIGALPRATKPAICLQQEQLPKSEGTEVTEEFAVRKRRSIIRAFQKEKKRNVKPKVAADEAEQENGTQSDCARLNGQESRGSGSHRASPRRGPGKTMKLSRALSDLVQYTRSVAVNDVDHDAVASSWQVSSFSENKASQMLQQKSQAFLAFNQRQLSRIYPSSYRVDSSNFNPQPYWNVGCQMVALNYQTSGRVMEMNRARFMDNGNCGYVLKPDCIFDGTFRPFSEDPLPGYPKTQLIVKVISGQQLPKPPDSMLGDRGEIIDPFVEVEIIGLPVDCCKEQTRVIDDNGFNPVWDETLVFTLHMPEMALIRFLVWDHDPIGRDFIGQRTISFNGMMPGYRHVYLEGVAEASVFVHVVIKEFSGKIKQVGGLKSLFSRSVKHGSLDSRTSYFSRRRSLGKDFLRRTSSVPAKGRRKNKSMSLLVTSEKEGEDAERPACGSAAAGALGNPGEAPAADGTTATAAPVTSAPSARGPSRRDGAAEEEEEEEVDGGERDASSRGAQADSEGCREGAGGIGSACPNSAPDNRAHSNDLRSSTPPRPLLLHMINRASLQRASSQKSQSSDPPSPTCGANPDASLAAGGPTSRPDARHYASHPLLSQHASLESQDRDLSAASDSADSVNGFDGDISTSSESSSDETLAKRAERVPGSQDHGLVTEEVTRRAGHCQDPLDKSMKRSSIEPSPMFSVNVTANDKLWRPLDGKSVRDSVASASSVSSADTVIDAFSYEGRSSIAMLKKKHLENVFLRGDTVGPDARCVPSGFPGANELVSPPASSRLNEQMAVDSRVGEGVKNDVDIGNQTKLEAARSDFTAKLNPDVNGMSNNQNNNHINVGNEDNSSSALGSNEGKVPFGVVQLRQKKSTMPDSQGQIEGNVPHFRFPSEKPKNDLERPCDNRQSLSSFERVAMLKREFMGILGHQWNDEVDSGNRPNDQYTQVTPAMETSSALPNGNEPFKRSMSYDVAYFSPDSAAVMRKDKLNGPPVSATTVFTGHPAVFGGAEEIPPSTNGETSGPDPCGGTRVREMSADGDAIGGDQEPSPDSGVLLRTLSLDPATSMSAGKRAAAGAHGRRPRCDTATAARPSWNRLCMQTLVQSSKAAAEVNAPPGDSVAAKSKSLGDLTSDDIVSNFQSKYKSICRSFITKSMRDQRRMVALGRLPSQPQNPLTEQIIQLATLTQDEVPEYTSSPPHRASEGSTSPRLRSPGTRNLGPTAMRERSYSYGPAFSGSRSRSISDGSSLHRRTTMPVNLLRSVSTEQQGASGPQRRLLSGQPPSGGLKRSQFAQRYPASSYGLFRHSVGSLDGINVNPLLTERREAPDGACSTLTKTRFMEEPSVVGKAPSYSEPNLSEEPEVFFMLNL</sequence>
<name>A0AAJ7TKD5_PETMA</name>
<feature type="compositionally biased region" description="Low complexity" evidence="11">
    <location>
        <begin position="1424"/>
        <end position="1434"/>
    </location>
</feature>
<evidence type="ECO:0000313" key="17">
    <source>
        <dbReference type="RefSeq" id="XP_032818209.1"/>
    </source>
</evidence>
<dbReference type="InterPro" id="IPR002048">
    <property type="entry name" value="EF_hand_dom"/>
</dbReference>
<proteinExistence type="predicted"/>
<dbReference type="EC" id="3.1.4.11" evidence="3 10"/>
<protein>
    <recommendedName>
        <fullName evidence="3 10">Phosphoinositide phospholipase C</fullName>
        <ecNumber evidence="3 10">3.1.4.11</ecNumber>
    </recommendedName>
</protein>
<dbReference type="SMART" id="SM00239">
    <property type="entry name" value="C2"/>
    <property type="match status" value="1"/>
</dbReference>
<evidence type="ECO:0000256" key="11">
    <source>
        <dbReference type="SAM" id="MobiDB-lite"/>
    </source>
</evidence>
<keyword evidence="7 10" id="KW-0443">Lipid metabolism</keyword>
<feature type="compositionally biased region" description="Basic and acidic residues" evidence="11">
    <location>
        <begin position="1479"/>
        <end position="1493"/>
    </location>
</feature>
<dbReference type="FunFam" id="1.10.238.10:FF:000005">
    <property type="entry name" value="Phosphoinositide phospholipase C"/>
    <property type="match status" value="1"/>
</dbReference>
<evidence type="ECO:0000256" key="4">
    <source>
        <dbReference type="ARBA" id="ARBA00022490"/>
    </source>
</evidence>
<gene>
    <name evidence="16 17 18" type="primary">LOC116946992</name>
</gene>
<keyword evidence="8" id="KW-0807">Transducer</keyword>
<dbReference type="SMART" id="SM00149">
    <property type="entry name" value="PLCYc"/>
    <property type="match status" value="1"/>
</dbReference>
<dbReference type="Pfam" id="PF00168">
    <property type="entry name" value="C2"/>
    <property type="match status" value="1"/>
</dbReference>
<dbReference type="SUPFAM" id="SSF49562">
    <property type="entry name" value="C2 domain (Calcium/lipid-binding domain, CaLB)"/>
    <property type="match status" value="1"/>
</dbReference>
<dbReference type="PANTHER" id="PTHR10336">
    <property type="entry name" value="PHOSPHOINOSITIDE-SPECIFIC PHOSPHOLIPASE C FAMILY PROTEIN"/>
    <property type="match status" value="1"/>
</dbReference>
<feature type="region of interest" description="Disordered" evidence="11">
    <location>
        <begin position="1778"/>
        <end position="1876"/>
    </location>
</feature>
<dbReference type="InterPro" id="IPR001192">
    <property type="entry name" value="PI-PLC_fam"/>
</dbReference>
<dbReference type="PROSITE" id="PS50007">
    <property type="entry name" value="PIPLC_X_DOMAIN"/>
    <property type="match status" value="1"/>
</dbReference>
<dbReference type="Gene3D" id="2.30.29.30">
    <property type="entry name" value="Pleckstrin-homology domain (PH domain)/Phosphotyrosine-binding domain (PTB)"/>
    <property type="match status" value="1"/>
</dbReference>
<organism evidence="15 16">
    <name type="scientific">Petromyzon marinus</name>
    <name type="common">Sea lamprey</name>
    <dbReference type="NCBI Taxonomy" id="7757"/>
    <lineage>
        <taxon>Eukaryota</taxon>
        <taxon>Metazoa</taxon>
        <taxon>Chordata</taxon>
        <taxon>Craniata</taxon>
        <taxon>Vertebrata</taxon>
        <taxon>Cyclostomata</taxon>
        <taxon>Hyperoartia</taxon>
        <taxon>Petromyzontiformes</taxon>
        <taxon>Petromyzontidae</taxon>
        <taxon>Petromyzon</taxon>
    </lineage>
</organism>
<dbReference type="InterPro" id="IPR011992">
    <property type="entry name" value="EF-hand-dom_pair"/>
</dbReference>
<dbReference type="PROSITE" id="PS50222">
    <property type="entry name" value="EF_HAND_2"/>
    <property type="match status" value="2"/>
</dbReference>
<keyword evidence="6 10" id="KW-0442">Lipid degradation</keyword>
<dbReference type="Gene3D" id="1.10.238.10">
    <property type="entry name" value="EF-hand"/>
    <property type="match status" value="2"/>
</dbReference>
<evidence type="ECO:0000256" key="10">
    <source>
        <dbReference type="RuleBase" id="RU361133"/>
    </source>
</evidence>
<keyword evidence="5" id="KW-0106">Calcium</keyword>
<feature type="domain" description="C2" evidence="12">
    <location>
        <begin position="819"/>
        <end position="947"/>
    </location>
</feature>
<feature type="region of interest" description="Disordered" evidence="11">
    <location>
        <begin position="1462"/>
        <end position="1493"/>
    </location>
</feature>
<keyword evidence="10" id="KW-0378">Hydrolase</keyword>
<comment type="subcellular location">
    <subcellularLocation>
        <location evidence="2">Cytoplasm</location>
    </subcellularLocation>
</comment>
<feature type="compositionally biased region" description="Low complexity" evidence="11">
    <location>
        <begin position="1151"/>
        <end position="1164"/>
    </location>
</feature>
<dbReference type="GO" id="GO:0046488">
    <property type="term" value="P:phosphatidylinositol metabolic process"/>
    <property type="evidence" value="ECO:0007669"/>
    <property type="project" value="TreeGrafter"/>
</dbReference>
<dbReference type="SUPFAM" id="SSF47473">
    <property type="entry name" value="EF-hand"/>
    <property type="match status" value="1"/>
</dbReference>
<evidence type="ECO:0000256" key="6">
    <source>
        <dbReference type="ARBA" id="ARBA00022963"/>
    </source>
</evidence>
<feature type="region of interest" description="Disordered" evidence="11">
    <location>
        <begin position="1599"/>
        <end position="1675"/>
    </location>
</feature>
<feature type="compositionally biased region" description="Polar residues" evidence="11">
    <location>
        <begin position="1848"/>
        <end position="1858"/>
    </location>
</feature>
<comment type="catalytic activity">
    <reaction evidence="9">
        <text>a 1,2-diacyl-sn-glycero-3-phospho-(1D-myo-inositol-4,5-bisphosphate) + H2O = 1D-myo-inositol 1,4,5-trisphosphate + a 1,2-diacyl-sn-glycerol + H(+)</text>
        <dbReference type="Rhea" id="RHEA:33179"/>
        <dbReference type="ChEBI" id="CHEBI:15377"/>
        <dbReference type="ChEBI" id="CHEBI:15378"/>
        <dbReference type="ChEBI" id="CHEBI:17815"/>
        <dbReference type="ChEBI" id="CHEBI:58456"/>
        <dbReference type="ChEBI" id="CHEBI:203600"/>
        <dbReference type="EC" id="3.1.4.11"/>
    </reaction>
    <physiologicalReaction direction="left-to-right" evidence="9">
        <dbReference type="Rhea" id="RHEA:33180"/>
    </physiologicalReaction>
</comment>
<dbReference type="RefSeq" id="XP_032818209.1">
    <property type="nucleotide sequence ID" value="XM_032962318.1"/>
</dbReference>
<feature type="compositionally biased region" description="Acidic residues" evidence="11">
    <location>
        <begin position="1081"/>
        <end position="1090"/>
    </location>
</feature>
<dbReference type="PROSITE" id="PS50008">
    <property type="entry name" value="PIPLC_Y_DOMAIN"/>
    <property type="match status" value="1"/>
</dbReference>
<feature type="compositionally biased region" description="Low complexity" evidence="11">
    <location>
        <begin position="1049"/>
        <end position="1071"/>
    </location>
</feature>
<dbReference type="FunFam" id="2.60.40.150:FF:000018">
    <property type="entry name" value="Phosphoinositide phospholipase C"/>
    <property type="match status" value="1"/>
</dbReference>
<dbReference type="CDD" id="cd16205">
    <property type="entry name" value="EFh_PI-PLCeta"/>
    <property type="match status" value="1"/>
</dbReference>
<feature type="compositionally biased region" description="Basic and acidic residues" evidence="11">
    <location>
        <begin position="1269"/>
        <end position="1279"/>
    </location>
</feature>
<dbReference type="PROSITE" id="PS50004">
    <property type="entry name" value="C2"/>
    <property type="match status" value="1"/>
</dbReference>
<dbReference type="GO" id="GO:0004435">
    <property type="term" value="F:phosphatidylinositol-4,5-bisphosphate phospholipase C activity"/>
    <property type="evidence" value="ECO:0007669"/>
    <property type="project" value="UniProtKB-EC"/>
</dbReference>
<evidence type="ECO:0000313" key="16">
    <source>
        <dbReference type="RefSeq" id="XP_032818208.1"/>
    </source>
</evidence>
<evidence type="ECO:0000256" key="7">
    <source>
        <dbReference type="ARBA" id="ARBA00023098"/>
    </source>
</evidence>
<evidence type="ECO:0000256" key="1">
    <source>
        <dbReference type="ARBA" id="ARBA00001913"/>
    </source>
</evidence>
<dbReference type="SMART" id="SM00054">
    <property type="entry name" value="EFh"/>
    <property type="match status" value="2"/>
</dbReference>
<feature type="compositionally biased region" description="Low complexity" evidence="11">
    <location>
        <begin position="1229"/>
        <end position="1238"/>
    </location>
</feature>